<reference evidence="1" key="1">
    <citation type="journal article" date="2008" name="BMC Genomics">
        <title>Analysis of 4,664 high-quality sequence-finished poplar full-length cDNA clones and their utility for the discovery of genes responding to insect feeding.</title>
        <authorList>
            <person name="Ralph S.G."/>
            <person name="Chun H.J."/>
            <person name="Cooper D."/>
            <person name="Kirkpatrick R."/>
            <person name="Kolosova N."/>
            <person name="Gunter L."/>
            <person name="Tuskan G.A."/>
            <person name="Douglas C.J."/>
            <person name="Holt R.A."/>
            <person name="Jones S.J."/>
            <person name="Marra M.A."/>
            <person name="Bohlmann J."/>
        </authorList>
    </citation>
    <scope>NUCLEOTIDE SEQUENCE</scope>
    <source>
        <tissue evidence="1">Phloem and cambium</tissue>
    </source>
</reference>
<dbReference type="AlphaFoldDB" id="A9PB48"/>
<protein>
    <submittedName>
        <fullName evidence="1">Uncharacterized protein</fullName>
    </submittedName>
</protein>
<proteinExistence type="evidence at transcript level"/>
<organism evidence="1">
    <name type="scientific">Populus trichocarpa</name>
    <name type="common">Western balsam poplar</name>
    <name type="synonym">Populus balsamifera subsp. trichocarpa</name>
    <dbReference type="NCBI Taxonomy" id="3694"/>
    <lineage>
        <taxon>Eukaryota</taxon>
        <taxon>Viridiplantae</taxon>
        <taxon>Streptophyta</taxon>
        <taxon>Embryophyta</taxon>
        <taxon>Tracheophyta</taxon>
        <taxon>Spermatophyta</taxon>
        <taxon>Magnoliopsida</taxon>
        <taxon>eudicotyledons</taxon>
        <taxon>Gunneridae</taxon>
        <taxon>Pentapetalae</taxon>
        <taxon>rosids</taxon>
        <taxon>fabids</taxon>
        <taxon>Malpighiales</taxon>
        <taxon>Salicaceae</taxon>
        <taxon>Saliceae</taxon>
        <taxon>Populus</taxon>
    </lineage>
</organism>
<accession>A9PB48</accession>
<evidence type="ECO:0000313" key="1">
    <source>
        <dbReference type="EMBL" id="ABK93601.1"/>
    </source>
</evidence>
<dbReference type="EMBL" id="EF145444">
    <property type="protein sequence ID" value="ABK93601.1"/>
    <property type="molecule type" value="mRNA"/>
</dbReference>
<name>A9PB48_POPTR</name>
<sequence length="49" mass="5925">MMLLRMKTMSMLSWNNLKMENYWTRFYQGIKGEGLLLLPLMLHIFLVAF</sequence>